<dbReference type="GO" id="GO:0022904">
    <property type="term" value="P:respiratory electron transport chain"/>
    <property type="evidence" value="ECO:0007669"/>
    <property type="project" value="InterPro"/>
</dbReference>
<keyword evidence="8" id="KW-0249">Electron transport</keyword>
<accession>A0A828SST3</accession>
<proteinExistence type="inferred from homology"/>
<reference evidence="15 16" key="1">
    <citation type="submission" date="2011-04" db="EMBL/GenBank/DDBJ databases">
        <authorList>
            <person name="Weinstock G."/>
            <person name="Sodergren E."/>
            <person name="Clifton S."/>
            <person name="Fulton L."/>
            <person name="Fulton B."/>
            <person name="Courtney L."/>
            <person name="Fronick C."/>
            <person name="Harrison M."/>
            <person name="Strong C."/>
            <person name="Farmer C."/>
            <person name="Delahaunty K."/>
            <person name="Markovic C."/>
            <person name="Hall O."/>
            <person name="Minx P."/>
            <person name="Tomlinson C."/>
            <person name="Mitreva M."/>
            <person name="Hou S."/>
            <person name="Chen J."/>
            <person name="Wollam A."/>
            <person name="Pepin K.H."/>
            <person name="Johnson M."/>
            <person name="Bhonagiri V."/>
            <person name="Zhang X."/>
            <person name="Suruliraj S."/>
            <person name="Warren W."/>
            <person name="Chinwalla A."/>
            <person name="Mardis E.R."/>
            <person name="Wilson R.K."/>
        </authorList>
    </citation>
    <scope>NUCLEOTIDE SEQUENCE [LARGE SCALE GENOMIC DNA]</scope>
    <source>
        <strain evidence="15 16">6014059</strain>
    </source>
</reference>
<feature type="transmembrane region" description="Helical" evidence="13">
    <location>
        <begin position="21"/>
        <end position="40"/>
    </location>
</feature>
<feature type="transmembrane region" description="Helical" evidence="13">
    <location>
        <begin position="60"/>
        <end position="78"/>
    </location>
</feature>
<comment type="cofactor">
    <cofactor evidence="1">
        <name>heme b</name>
        <dbReference type="ChEBI" id="CHEBI:60344"/>
    </cofactor>
</comment>
<dbReference type="GO" id="GO:0009055">
    <property type="term" value="F:electron transfer activity"/>
    <property type="evidence" value="ECO:0007669"/>
    <property type="project" value="InterPro"/>
</dbReference>
<comment type="subcellular location">
    <subcellularLocation>
        <location evidence="2">Cell membrane</location>
        <topology evidence="2">Multi-pass membrane protein</topology>
    </subcellularLocation>
</comment>
<evidence type="ECO:0000313" key="15">
    <source>
        <dbReference type="EMBL" id="EGJ67743.1"/>
    </source>
</evidence>
<evidence type="ECO:0000256" key="3">
    <source>
        <dbReference type="ARBA" id="ARBA00022448"/>
    </source>
</evidence>
<dbReference type="InterPro" id="IPR016174">
    <property type="entry name" value="Di-haem_cyt_TM"/>
</dbReference>
<keyword evidence="3" id="KW-0813">Transport</keyword>
<evidence type="ECO:0000256" key="5">
    <source>
        <dbReference type="ARBA" id="ARBA00022617"/>
    </source>
</evidence>
<dbReference type="Pfam" id="PF01292">
    <property type="entry name" value="Ni_hydr_CYTB"/>
    <property type="match status" value="1"/>
</dbReference>
<dbReference type="PANTHER" id="PTHR30529">
    <property type="entry name" value="CYTOCHROME B561"/>
    <property type="match status" value="1"/>
</dbReference>
<comment type="caution">
    <text evidence="15">The sequence shown here is derived from an EMBL/GenBank/DDBJ whole genome shotgun (WGS) entry which is preliminary data.</text>
</comment>
<dbReference type="GO" id="GO:0046872">
    <property type="term" value="F:metal ion binding"/>
    <property type="evidence" value="ECO:0007669"/>
    <property type="project" value="UniProtKB-KW"/>
</dbReference>
<organism evidence="15 16">
    <name type="scientific">Acinetobacter baumannii 6014059</name>
    <dbReference type="NCBI Taxonomy" id="525242"/>
    <lineage>
        <taxon>Bacteria</taxon>
        <taxon>Pseudomonadati</taxon>
        <taxon>Pseudomonadota</taxon>
        <taxon>Gammaproteobacteria</taxon>
        <taxon>Moraxellales</taxon>
        <taxon>Moraxellaceae</taxon>
        <taxon>Acinetobacter</taxon>
        <taxon>Acinetobacter calcoaceticus/baumannii complex</taxon>
    </lineage>
</organism>
<feature type="transmembrane region" description="Helical" evidence="13">
    <location>
        <begin position="104"/>
        <end position="124"/>
    </location>
</feature>
<protein>
    <submittedName>
        <fullName evidence="15">Nickel-dependent hydrogenase B-type cytochrome subunit</fullName>
    </submittedName>
</protein>
<evidence type="ECO:0000256" key="12">
    <source>
        <dbReference type="ARBA" id="ARBA00037975"/>
    </source>
</evidence>
<keyword evidence="4" id="KW-1003">Cell membrane</keyword>
<evidence type="ECO:0000256" key="6">
    <source>
        <dbReference type="ARBA" id="ARBA00022692"/>
    </source>
</evidence>
<sequence>MTKKGSFMPASTSQYYTRTAQILHWIMAIIFITAWVIGFYSGNFLSYDVDGSFKGDVITLHKNIATTIIFLVVIRLFWRYTHPAPQLPDTMSPTMKTLAHTGHLLLYVILVALPVTGCLFSWSAGHPAPVLYLFEIPRLVQDNPELLAIVKPLHIYISWFAGLLIVGHVLAALKHHFVDKDNVLNSMTKQPK</sequence>
<name>A0A828SST3_ACIBA</name>
<dbReference type="GO" id="GO:0005886">
    <property type="term" value="C:plasma membrane"/>
    <property type="evidence" value="ECO:0007669"/>
    <property type="project" value="UniProtKB-SubCell"/>
</dbReference>
<dbReference type="InterPro" id="IPR052168">
    <property type="entry name" value="Cytochrome_b561_oxidase"/>
</dbReference>
<keyword evidence="10" id="KW-0408">Iron</keyword>
<evidence type="ECO:0000256" key="8">
    <source>
        <dbReference type="ARBA" id="ARBA00022982"/>
    </source>
</evidence>
<feature type="transmembrane region" description="Helical" evidence="13">
    <location>
        <begin position="153"/>
        <end position="173"/>
    </location>
</feature>
<evidence type="ECO:0000256" key="7">
    <source>
        <dbReference type="ARBA" id="ARBA00022723"/>
    </source>
</evidence>
<keyword evidence="11 13" id="KW-0472">Membrane</keyword>
<feature type="domain" description="Cytochrome b561 bacterial/Ni-hydrogenase" evidence="14">
    <location>
        <begin position="16"/>
        <end position="188"/>
    </location>
</feature>
<evidence type="ECO:0000256" key="9">
    <source>
        <dbReference type="ARBA" id="ARBA00022989"/>
    </source>
</evidence>
<keyword evidence="7" id="KW-0479">Metal-binding</keyword>
<dbReference type="EMBL" id="ACYS02000135">
    <property type="protein sequence ID" value="EGJ67743.1"/>
    <property type="molecule type" value="Genomic_DNA"/>
</dbReference>
<evidence type="ECO:0000256" key="2">
    <source>
        <dbReference type="ARBA" id="ARBA00004651"/>
    </source>
</evidence>
<dbReference type="SUPFAM" id="SSF81342">
    <property type="entry name" value="Transmembrane di-heme cytochromes"/>
    <property type="match status" value="1"/>
</dbReference>
<evidence type="ECO:0000256" key="10">
    <source>
        <dbReference type="ARBA" id="ARBA00023004"/>
    </source>
</evidence>
<evidence type="ECO:0000256" key="4">
    <source>
        <dbReference type="ARBA" id="ARBA00022475"/>
    </source>
</evidence>
<dbReference type="PANTHER" id="PTHR30529:SF1">
    <property type="entry name" value="CYTOCHROME B561 HOMOLOG 2"/>
    <property type="match status" value="1"/>
</dbReference>
<keyword evidence="9 13" id="KW-1133">Transmembrane helix</keyword>
<evidence type="ECO:0000313" key="16">
    <source>
        <dbReference type="Proteomes" id="UP000003204"/>
    </source>
</evidence>
<keyword evidence="6 13" id="KW-0812">Transmembrane</keyword>
<evidence type="ECO:0000259" key="14">
    <source>
        <dbReference type="Pfam" id="PF01292"/>
    </source>
</evidence>
<dbReference type="Proteomes" id="UP000003204">
    <property type="component" value="Unassembled WGS sequence"/>
</dbReference>
<keyword evidence="5" id="KW-0349">Heme</keyword>
<dbReference type="GO" id="GO:0020037">
    <property type="term" value="F:heme binding"/>
    <property type="evidence" value="ECO:0007669"/>
    <property type="project" value="TreeGrafter"/>
</dbReference>
<dbReference type="Gene3D" id="1.20.950.20">
    <property type="entry name" value="Transmembrane di-heme cytochromes, Chain C"/>
    <property type="match status" value="1"/>
</dbReference>
<dbReference type="AlphaFoldDB" id="A0A828SST3"/>
<evidence type="ECO:0000256" key="11">
    <source>
        <dbReference type="ARBA" id="ARBA00023136"/>
    </source>
</evidence>
<evidence type="ECO:0000256" key="13">
    <source>
        <dbReference type="SAM" id="Phobius"/>
    </source>
</evidence>
<gene>
    <name evidence="15" type="ORF">HMPREF0022_02519</name>
</gene>
<evidence type="ECO:0000256" key="1">
    <source>
        <dbReference type="ARBA" id="ARBA00001970"/>
    </source>
</evidence>
<comment type="similarity">
    <text evidence="12">Belongs to the cytochrome b561 family.</text>
</comment>
<dbReference type="InterPro" id="IPR011577">
    <property type="entry name" value="Cyt_b561_bac/Ni-Hgenase"/>
</dbReference>